<evidence type="ECO:0000259" key="2">
    <source>
        <dbReference type="Pfam" id="PF21302"/>
    </source>
</evidence>
<evidence type="ECO:0000259" key="1">
    <source>
        <dbReference type="Pfam" id="PF13649"/>
    </source>
</evidence>
<dbReference type="Gene3D" id="3.40.50.150">
    <property type="entry name" value="Vaccinia Virus protein VP39"/>
    <property type="match status" value="1"/>
</dbReference>
<dbReference type="InterPro" id="IPR041698">
    <property type="entry name" value="Methyltransf_25"/>
</dbReference>
<dbReference type="GO" id="GO:0008168">
    <property type="term" value="F:methyltransferase activity"/>
    <property type="evidence" value="ECO:0007669"/>
    <property type="project" value="UniProtKB-KW"/>
</dbReference>
<name>A0ABW4HUZ7_9BACI</name>
<dbReference type="EMBL" id="JBHUDE010000157">
    <property type="protein sequence ID" value="MFD1609473.1"/>
    <property type="molecule type" value="Genomic_DNA"/>
</dbReference>
<dbReference type="InterPro" id="IPR029063">
    <property type="entry name" value="SAM-dependent_MTases_sf"/>
</dbReference>
<dbReference type="Pfam" id="PF13649">
    <property type="entry name" value="Methyltransf_25"/>
    <property type="match status" value="1"/>
</dbReference>
<keyword evidence="4" id="KW-1185">Reference proteome</keyword>
<evidence type="ECO:0000313" key="3">
    <source>
        <dbReference type="EMBL" id="MFD1609473.1"/>
    </source>
</evidence>
<comment type="caution">
    <text evidence="3">The sequence shown here is derived from an EMBL/GenBank/DDBJ whole genome shotgun (WGS) entry which is preliminary data.</text>
</comment>
<feature type="domain" description="23S rRNA (guanine(745)-N(1))-methyltransferase N-terminal" evidence="2">
    <location>
        <begin position="18"/>
        <end position="53"/>
    </location>
</feature>
<dbReference type="SUPFAM" id="SSF53335">
    <property type="entry name" value="S-adenosyl-L-methionine-dependent methyltransferases"/>
    <property type="match status" value="1"/>
</dbReference>
<evidence type="ECO:0000313" key="4">
    <source>
        <dbReference type="Proteomes" id="UP001597221"/>
    </source>
</evidence>
<dbReference type="RefSeq" id="WP_251515435.1">
    <property type="nucleotide sequence ID" value="NZ_JAMBON010000025.1"/>
</dbReference>
<dbReference type="GO" id="GO:0032259">
    <property type="term" value="P:methylation"/>
    <property type="evidence" value="ECO:0007669"/>
    <property type="project" value="UniProtKB-KW"/>
</dbReference>
<accession>A0ABW4HUZ7</accession>
<gene>
    <name evidence="3" type="ORF">ACFSBH_17790</name>
</gene>
<protein>
    <submittedName>
        <fullName evidence="3">RNA methyltransferase</fullName>
    </submittedName>
</protein>
<dbReference type="Pfam" id="PF21302">
    <property type="entry name" value="Zn_ribbon_RlmA"/>
    <property type="match status" value="1"/>
</dbReference>
<dbReference type="InterPro" id="IPR016718">
    <property type="entry name" value="rRNA_m1G-MeTrfase_A_prd"/>
</dbReference>
<proteinExistence type="predicted"/>
<dbReference type="PIRSF" id="PIRSF018249">
    <property type="entry name" value="MyrA_prd"/>
    <property type="match status" value="1"/>
</dbReference>
<reference evidence="4" key="1">
    <citation type="journal article" date="2019" name="Int. J. Syst. Evol. Microbiol.">
        <title>The Global Catalogue of Microorganisms (GCM) 10K type strain sequencing project: providing services to taxonomists for standard genome sequencing and annotation.</title>
        <authorList>
            <consortium name="The Broad Institute Genomics Platform"/>
            <consortium name="The Broad Institute Genome Sequencing Center for Infectious Disease"/>
            <person name="Wu L."/>
            <person name="Ma J."/>
        </authorList>
    </citation>
    <scope>NUCLEOTIDE SEQUENCE [LARGE SCALE GENOMIC DNA]</scope>
    <source>
        <strain evidence="4">CGMCC 1.12376</strain>
    </source>
</reference>
<keyword evidence="3" id="KW-0808">Transferase</keyword>
<feature type="domain" description="Methyltransferase" evidence="1">
    <location>
        <begin position="104"/>
        <end position="185"/>
    </location>
</feature>
<dbReference type="Proteomes" id="UP001597221">
    <property type="component" value="Unassembled WGS sequence"/>
</dbReference>
<keyword evidence="3" id="KW-0489">Methyltransferase</keyword>
<organism evidence="3 4">
    <name type="scientific">Oceanobacillus luteolus</name>
    <dbReference type="NCBI Taxonomy" id="1274358"/>
    <lineage>
        <taxon>Bacteria</taxon>
        <taxon>Bacillati</taxon>
        <taxon>Bacillota</taxon>
        <taxon>Bacilli</taxon>
        <taxon>Bacillales</taxon>
        <taxon>Bacillaceae</taxon>
        <taxon>Oceanobacillus</taxon>
    </lineage>
</organism>
<dbReference type="InterPro" id="IPR048647">
    <property type="entry name" value="RlmA_N"/>
</dbReference>
<sequence length="289" mass="33123">MRKESAAQLVNEYKELMTCPICNSDMDVVELRSIVCKNNHMFDFAKQGYVNMLTRSVKSNYDKALFAARHEIIMKTHLYEPLHKRIMEIIGDDLEKHRKDYPAILDAGSGEGSHLTQIIDESNDSLIGVGVDLSKEGIRMAASKYHQAIWLVADLANIPVKDSTFHVILNILSPANYKEFKRVLSDFGLILKVVPGPNYLKELREAVFGSSEKKTYTNAETVSLFKEEFPMVNIENITYTKRLEQAELRNLMEMSPLSWSIDDRSKEELWNQESFEITIDLDILVGKQR</sequence>